<evidence type="ECO:0000256" key="5">
    <source>
        <dbReference type="ARBA" id="ARBA00023315"/>
    </source>
</evidence>
<gene>
    <name evidence="11" type="ORF">GCM10010873_36280</name>
</gene>
<evidence type="ECO:0000256" key="1">
    <source>
        <dbReference type="ARBA" id="ARBA00005189"/>
    </source>
</evidence>
<comment type="caution">
    <text evidence="11">The sequence shown here is derived from an EMBL/GenBank/DDBJ whole genome shotgun (WGS) entry which is preliminary data.</text>
</comment>
<keyword evidence="4" id="KW-0443">Lipid metabolism</keyword>
<protein>
    <recommendedName>
        <fullName evidence="8">L-ornithine N(alpha)-acyltransferase</fullName>
        <ecNumber evidence="7">2.3.2.30</ecNumber>
    </recommendedName>
</protein>
<comment type="function">
    <text evidence="9">Catalyzes the first step in the biosynthesis of ornithine lipids, which are phosphorus-free membrane lipids. Catalyzes the 3-hydroxyacyl-acyl carrier protein-dependent acylation of ornithine to form lyso-ornithine lipid (LOL).</text>
</comment>
<evidence type="ECO:0000256" key="9">
    <source>
        <dbReference type="ARBA" id="ARBA00045724"/>
    </source>
</evidence>
<dbReference type="Proteomes" id="UP001157355">
    <property type="component" value="Unassembled WGS sequence"/>
</dbReference>
<keyword evidence="2" id="KW-0444">Lipid biosynthesis</keyword>
<dbReference type="InterPro" id="IPR052351">
    <property type="entry name" value="Ornithine_N-alpha-AT"/>
</dbReference>
<dbReference type="SUPFAM" id="SSF55729">
    <property type="entry name" value="Acyl-CoA N-acyltransferases (Nat)"/>
    <property type="match status" value="1"/>
</dbReference>
<keyword evidence="3" id="KW-0808">Transferase</keyword>
<name>A0AA37X3I9_9RHOB</name>
<comment type="catalytic activity">
    <reaction evidence="10">
        <text>a (3R)-hydroxyacyl-[ACP] + L-ornithine = a lyso-ornithine lipid + holo-[ACP] + H(+)</text>
        <dbReference type="Rhea" id="RHEA:20633"/>
        <dbReference type="Rhea" id="RHEA-COMP:9685"/>
        <dbReference type="Rhea" id="RHEA-COMP:9945"/>
        <dbReference type="ChEBI" id="CHEBI:15378"/>
        <dbReference type="ChEBI" id="CHEBI:46911"/>
        <dbReference type="ChEBI" id="CHEBI:64479"/>
        <dbReference type="ChEBI" id="CHEBI:78827"/>
        <dbReference type="ChEBI" id="CHEBI:138482"/>
        <dbReference type="EC" id="2.3.2.30"/>
    </reaction>
    <physiologicalReaction direction="left-to-right" evidence="10">
        <dbReference type="Rhea" id="RHEA:20634"/>
    </physiologicalReaction>
</comment>
<keyword evidence="12" id="KW-1185">Reference proteome</keyword>
<dbReference type="GO" id="GO:0006629">
    <property type="term" value="P:lipid metabolic process"/>
    <property type="evidence" value="ECO:0007669"/>
    <property type="project" value="UniProtKB-KW"/>
</dbReference>
<evidence type="ECO:0000256" key="7">
    <source>
        <dbReference type="ARBA" id="ARBA00039058"/>
    </source>
</evidence>
<dbReference type="PANTHER" id="PTHR37323:SF1">
    <property type="entry name" value="L-ORNITHINE N(ALPHA)-ACYLTRANSFERASE"/>
    <property type="match status" value="1"/>
</dbReference>
<evidence type="ECO:0000256" key="8">
    <source>
        <dbReference type="ARBA" id="ARBA00039866"/>
    </source>
</evidence>
<organism evidence="11 12">
    <name type="scientific">Cypionkella aquatica</name>
    <dbReference type="NCBI Taxonomy" id="1756042"/>
    <lineage>
        <taxon>Bacteria</taxon>
        <taxon>Pseudomonadati</taxon>
        <taxon>Pseudomonadota</taxon>
        <taxon>Alphaproteobacteria</taxon>
        <taxon>Rhodobacterales</taxon>
        <taxon>Paracoccaceae</taxon>
        <taxon>Cypionkella</taxon>
    </lineage>
</organism>
<dbReference type="EC" id="2.3.2.30" evidence="7"/>
<dbReference type="GO" id="GO:0043810">
    <property type="term" value="F:ornithine-acyl [acyl carrier protein] N-acyltransferase activity"/>
    <property type="evidence" value="ECO:0007669"/>
    <property type="project" value="UniProtKB-EC"/>
</dbReference>
<dbReference type="AlphaFoldDB" id="A0AA37X3I9"/>
<evidence type="ECO:0000256" key="10">
    <source>
        <dbReference type="ARBA" id="ARBA00047785"/>
    </source>
</evidence>
<comment type="pathway">
    <text evidence="1">Lipid metabolism.</text>
</comment>
<dbReference type="Pfam" id="PF13444">
    <property type="entry name" value="Acetyltransf_5"/>
    <property type="match status" value="1"/>
</dbReference>
<dbReference type="PANTHER" id="PTHR37323">
    <property type="entry name" value="GCN5-RELATED N-ACETYLTRANSFERASE"/>
    <property type="match status" value="1"/>
</dbReference>
<sequence>MIADDKHFILRLAESARDLRAAQRLRYEVFVQELGASGALVDHAARLERDEFDPYFDHLLLIDPSRSAEDLQDVVGVYRLLPSDRLAQSGRFYSEAEFDLTALKASGRKLLELGRSCVHADYRGGTAMLLLWNALADYVLENGIEVLFGAASFHGTDMSVLALPLAYLQHFHLAPPDLRVTARAAQAAEFSQIPPEKLDRKAAMLATPALIKAYLRLGGYVGQGAWVDHAFNTTDVCLVMDTAQMSAKHRDFYIRKSGRDA</sequence>
<comment type="similarity">
    <text evidence="6">Belongs to the acetyltransferase family. OlsB subfamily.</text>
</comment>
<accession>A0AA37X3I9</accession>
<reference evidence="11 12" key="1">
    <citation type="journal article" date="2014" name="Int. J. Syst. Evol. Microbiol.">
        <title>Complete genome sequence of Corynebacterium casei LMG S-19264T (=DSM 44701T), isolated from a smear-ripened cheese.</title>
        <authorList>
            <consortium name="US DOE Joint Genome Institute (JGI-PGF)"/>
            <person name="Walter F."/>
            <person name="Albersmeier A."/>
            <person name="Kalinowski J."/>
            <person name="Ruckert C."/>
        </authorList>
    </citation>
    <scope>NUCLEOTIDE SEQUENCE [LARGE SCALE GENOMIC DNA]</scope>
    <source>
        <strain evidence="11 12">NBRC 111766</strain>
    </source>
</reference>
<dbReference type="EMBL" id="BSPP01000015">
    <property type="protein sequence ID" value="GLS88654.1"/>
    <property type="molecule type" value="Genomic_DNA"/>
</dbReference>
<evidence type="ECO:0000256" key="2">
    <source>
        <dbReference type="ARBA" id="ARBA00022516"/>
    </source>
</evidence>
<evidence type="ECO:0000256" key="6">
    <source>
        <dbReference type="ARBA" id="ARBA00038095"/>
    </source>
</evidence>
<evidence type="ECO:0000313" key="12">
    <source>
        <dbReference type="Proteomes" id="UP001157355"/>
    </source>
</evidence>
<dbReference type="RefSeq" id="WP_284326758.1">
    <property type="nucleotide sequence ID" value="NZ_BSPP01000015.1"/>
</dbReference>
<evidence type="ECO:0000256" key="4">
    <source>
        <dbReference type="ARBA" id="ARBA00023098"/>
    </source>
</evidence>
<evidence type="ECO:0000313" key="11">
    <source>
        <dbReference type="EMBL" id="GLS88654.1"/>
    </source>
</evidence>
<dbReference type="Gene3D" id="3.40.630.30">
    <property type="match status" value="1"/>
</dbReference>
<proteinExistence type="inferred from homology"/>
<evidence type="ECO:0000256" key="3">
    <source>
        <dbReference type="ARBA" id="ARBA00022679"/>
    </source>
</evidence>
<dbReference type="InterPro" id="IPR016181">
    <property type="entry name" value="Acyl_CoA_acyltransferase"/>
</dbReference>
<keyword evidence="5 11" id="KW-0012">Acyltransferase</keyword>